<comment type="caution">
    <text evidence="3">The sequence shown here is derived from an EMBL/GenBank/DDBJ whole genome shotgun (WGS) entry which is preliminary data.</text>
</comment>
<feature type="region of interest" description="Disordered" evidence="2">
    <location>
        <begin position="1380"/>
        <end position="1414"/>
    </location>
</feature>
<feature type="region of interest" description="Disordered" evidence="2">
    <location>
        <begin position="225"/>
        <end position="391"/>
    </location>
</feature>
<evidence type="ECO:0008006" key="5">
    <source>
        <dbReference type="Google" id="ProtNLM"/>
    </source>
</evidence>
<name>A0A836HKC6_9TRYP</name>
<evidence type="ECO:0000256" key="2">
    <source>
        <dbReference type="SAM" id="MobiDB-lite"/>
    </source>
</evidence>
<dbReference type="RefSeq" id="XP_067180034.1">
    <property type="nucleotide sequence ID" value="XM_067324363.1"/>
</dbReference>
<dbReference type="EMBL" id="JAFEUZ010000015">
    <property type="protein sequence ID" value="KAG5482928.1"/>
    <property type="molecule type" value="Genomic_DNA"/>
</dbReference>
<dbReference type="Proteomes" id="UP000673552">
    <property type="component" value="Unassembled WGS sequence"/>
</dbReference>
<feature type="compositionally biased region" description="Low complexity" evidence="2">
    <location>
        <begin position="605"/>
        <end position="616"/>
    </location>
</feature>
<evidence type="ECO:0000256" key="1">
    <source>
        <dbReference type="SAM" id="Coils"/>
    </source>
</evidence>
<feature type="region of interest" description="Disordered" evidence="2">
    <location>
        <begin position="93"/>
        <end position="124"/>
    </location>
</feature>
<feature type="region of interest" description="Disordered" evidence="2">
    <location>
        <begin position="440"/>
        <end position="465"/>
    </location>
</feature>
<dbReference type="PROSITE" id="PS50096">
    <property type="entry name" value="IQ"/>
    <property type="match status" value="1"/>
</dbReference>
<protein>
    <recommendedName>
        <fullName evidence="5">IQ calmodulin-binding motif family protein</fullName>
    </recommendedName>
</protein>
<feature type="region of interest" description="Disordered" evidence="2">
    <location>
        <begin position="597"/>
        <end position="616"/>
    </location>
</feature>
<feature type="compositionally biased region" description="Polar residues" evidence="2">
    <location>
        <begin position="378"/>
        <end position="391"/>
    </location>
</feature>
<feature type="compositionally biased region" description="Low complexity" evidence="2">
    <location>
        <begin position="360"/>
        <end position="377"/>
    </location>
</feature>
<reference evidence="4" key="2">
    <citation type="journal article" date="2021" name="Sci. Data">
        <title>Chromosome-scale genome sequencing, assembly and annotation of six genomes from subfamily Leishmaniinae.</title>
        <authorList>
            <person name="Almutairi H."/>
            <person name="Urbaniak M.D."/>
            <person name="Bates M.D."/>
            <person name="Jariyapan N."/>
            <person name="Kwakye-Nuako G."/>
            <person name="Thomaz Soccol V."/>
            <person name="Al-Salem W.S."/>
            <person name="Dillon R.J."/>
            <person name="Bates P.A."/>
            <person name="Gatherer D."/>
        </authorList>
    </citation>
    <scope>NUCLEOTIDE SEQUENCE [LARGE SCALE GENOMIC DNA]</scope>
</reference>
<feature type="coiled-coil region" evidence="1">
    <location>
        <begin position="1472"/>
        <end position="1504"/>
    </location>
</feature>
<organism evidence="3 4">
    <name type="scientific">Leishmania martiniquensis</name>
    <dbReference type="NCBI Taxonomy" id="1580590"/>
    <lineage>
        <taxon>Eukaryota</taxon>
        <taxon>Discoba</taxon>
        <taxon>Euglenozoa</taxon>
        <taxon>Kinetoplastea</taxon>
        <taxon>Metakinetoplastina</taxon>
        <taxon>Trypanosomatida</taxon>
        <taxon>Trypanosomatidae</taxon>
        <taxon>Leishmaniinae</taxon>
        <taxon>Leishmania</taxon>
    </lineage>
</organism>
<evidence type="ECO:0000313" key="4">
    <source>
        <dbReference type="Proteomes" id="UP000673552"/>
    </source>
</evidence>
<evidence type="ECO:0000313" key="3">
    <source>
        <dbReference type="EMBL" id="KAG5482928.1"/>
    </source>
</evidence>
<proteinExistence type="predicted"/>
<keyword evidence="1" id="KW-0175">Coiled coil</keyword>
<dbReference type="OrthoDB" id="267477at2759"/>
<keyword evidence="4" id="KW-1185">Reference proteome</keyword>
<sequence>MEIDPLETQLMGVLALHDDDDVNDDDVAFATFNYIHSAHTAALALLLKGRLPEVQRCLHLCEAACRDIGMGPVATAPEEAASAAAALSTTHSAVGPLGESSEAAGLPLRPSLPPPSVDAGTVRRPTLRVLRSDEDRRVFSALVNRTAQLQKRLETARQVWPDGGTDIRPHKIGPGLRDGVGYEAMDRREAATGMRFAQIHLQQLSRAAPMSLLLPPAFVHRFRDSGAQTAAARPPPPSTHLSAPAEGHCGGPTALRLPAGILHGPRGSASQHVASTAPAAPHRAAPSPPPPPVRRSLLPLVTTGSARYPSPCRARTLPGGDWQRRPQSKSHVGTPAAEDKDAEGVDDTPALQQLSHRRGSSISPSASSPEQGSSPSSVAVTQSRPDPSRRTAQLVTRMVARGGADENEQKSVLPLHGGDIRGGNGGRAGLPPVQRLHAKGVPRTTPSLRGFTGSRHGPHPAQSPFTLEECFTPRRRVLPVPTNIHPTASSAANGIASSVPRLPSIGSGLPSDGAVSATAACTLPPLTGLETTATAASAAAARAVRVARQTVQFATASLNAQLQRSVMALEECDQWALSRLPYSAREALLAARARQAAEEDEEVSSRSSDVSPCDSPARVAAPVSVATSVTPSSYPAVAPHALSTADPSEAAATAAGAATATAAAAAILPPVSDQSEDVCVCLASAPRSAANASQPMPAFALPHPKAVATKGPTALCPFPAVEAVFGGEKVARSGGSEGGSAMIGPAETTQPVVVATSLAECAVQEAQEVDGEAAGRVGVALSTQASPQARPSGAGGAARHYTYNAAVEALVHARLAARRAAVPRLQAAAPLAAVVAEAVEESRPSTSEETLVRWRRMLQMADSTPAATTALCGAGTTAAKVSAAAAVSPFQTSRCLLTPAVAPSHSTVNGGVHRTRHGIRSATGVLRDRQTQRIVCEALRQASHVLPRDLVHPTRKVDSAACPKPSFSDLPNVFAGGVDGAGAGASAKMRGHAARHTTGEVTMDTSLLSGACTSTQASPGVVLALNGAAPSRRQPPQVSGAEVVVPWLPLSLGAASTSVSNFTVAGPSTAAVADVLRQLHDARRASAALLSIEDWTVVAPNLLGRSLPLSVRAVRIQRWWRQRLAARLCRQRRAAQEAYLLEEERRDAAALRLQQQMCVHWAQEALARCAAAYAAWTEHRVAAERTPTMRSSSTDTLAGDSIAFEASDSFTTMSPPHVRGRHPVAPYAFESTGGAFLSEQVRCARAVRITPAVAAAPDSDEDAADSGRGQCRLACCSPLKASRAAPPAAKPAAAVGSIKSATAAPLSVHNGTDSERQSAAAHRIQRCYRRHLARLHMARLRRDAEVLSAVVTRRAPLAAIRLTLTAAPLSAPAAESRMKQLPSGTLDGGAGEFSVISPPSGDTRGSPPSLLNSSTAFSHAAPAREVAKGSDAAIIRSLLNHDTGDVYEAYLQRGLAARRNGDYKTPLERVSLRDLQRIRQQREGEAARQRQQQEREQQRRLEQQQRWERQVLEASKTIQRVGRGCRWRRWLRERELKMRQRADPHEVEWLSRSIVSGLHNGEFLSSKGLPTQPVLLEDAQCAKLAGGEAVASHIISRLQEAHPQWFGVAARPTSAQYIASHCTPAQHAAVTTAGAFLAAFASRAEVFSRYRHTCARSLQLVWRLHRAKLHSRGKRGRLASASEL</sequence>
<feature type="compositionally biased region" description="Low complexity" evidence="2">
    <location>
        <begin position="273"/>
        <end position="285"/>
    </location>
</feature>
<dbReference type="GeneID" id="92516875"/>
<dbReference type="KEGG" id="lmat:92516875"/>
<accession>A0A836HKC6</accession>
<reference evidence="4" key="1">
    <citation type="journal article" date="2021" name="Microbiol. Resour. Announc.">
        <title>LGAAP: Leishmaniinae Genome Assembly and Annotation Pipeline.</title>
        <authorList>
            <person name="Almutairi H."/>
            <person name="Urbaniak M.D."/>
            <person name="Bates M.D."/>
            <person name="Jariyapan N."/>
            <person name="Kwakye-Nuako G."/>
            <person name="Thomaz-Soccol V."/>
            <person name="Al-Salem W.S."/>
            <person name="Dillon R.J."/>
            <person name="Bates P.A."/>
            <person name="Gatherer D."/>
        </authorList>
    </citation>
    <scope>NUCLEOTIDE SEQUENCE [LARGE SCALE GENOMIC DNA]</scope>
</reference>
<gene>
    <name evidence="3" type="ORF">LSCM1_06966</name>
</gene>